<evidence type="ECO:0000256" key="4">
    <source>
        <dbReference type="SAM" id="Coils"/>
    </source>
</evidence>
<dbReference type="SUPFAM" id="SSF111369">
    <property type="entry name" value="HlyD-like secretion proteins"/>
    <property type="match status" value="1"/>
</dbReference>
<keyword evidence="3" id="KW-0813">Transport</keyword>
<dbReference type="NCBIfam" id="TIGR01730">
    <property type="entry name" value="RND_mfp"/>
    <property type="match status" value="1"/>
</dbReference>
<sequence length="365" mass="38538">MTEVYMKRRGKYYVLLVSVILAVTFASGCGNKEEAQKPRLVKTVVVGEGQAQDGAQYTGTVKGRYESHMAFQIGGRITTKNVQLGSVVHAGDVLMTVNPQDAQQGVNRSQAALSAAQSQLDLARVNLERYESLYSQDAVSAATLDQYRNAYDQAAAQYNQAAAAAATSENSLSYTSLTADADGVIAAVSAEPGQVVAAGQTVLTLVKGGDMEVSFNVPENRIKDFSVGKNVSVSFWALGKMNVTAAVREVAAVADPTTRTYKVTVTLPSDVPGVQLGMTATVTDSKSVGSGTDCILPLSAIYQTGNTPQVWVVGKDHTVSLQNVSIETFDDNRVAVKGLKNGDTVVTAGVQLLSNGQIVRTEGDE</sequence>
<dbReference type="Gene3D" id="1.10.287.470">
    <property type="entry name" value="Helix hairpin bin"/>
    <property type="match status" value="1"/>
</dbReference>
<dbReference type="Pfam" id="PF25954">
    <property type="entry name" value="Beta-barrel_RND_2"/>
    <property type="match status" value="1"/>
</dbReference>
<dbReference type="InterPro" id="IPR058625">
    <property type="entry name" value="MdtA-like_BSH"/>
</dbReference>
<dbReference type="Gene3D" id="2.40.50.100">
    <property type="match status" value="1"/>
</dbReference>
<dbReference type="GO" id="GO:1990281">
    <property type="term" value="C:efflux pump complex"/>
    <property type="evidence" value="ECO:0007669"/>
    <property type="project" value="TreeGrafter"/>
</dbReference>
<dbReference type="Pfam" id="PF25917">
    <property type="entry name" value="BSH_RND"/>
    <property type="match status" value="1"/>
</dbReference>
<keyword evidence="10" id="KW-1185">Reference proteome</keyword>
<dbReference type="InterPro" id="IPR058627">
    <property type="entry name" value="MdtA-like_C"/>
</dbReference>
<evidence type="ECO:0000259" key="7">
    <source>
        <dbReference type="Pfam" id="PF25954"/>
    </source>
</evidence>
<dbReference type="PANTHER" id="PTHR30469:SF15">
    <property type="entry name" value="HLYD FAMILY OF SECRETION PROTEINS"/>
    <property type="match status" value="1"/>
</dbReference>
<dbReference type="EMBL" id="AECS01000039">
    <property type="protein sequence ID" value="EFQ03522.1"/>
    <property type="molecule type" value="Genomic_DNA"/>
</dbReference>
<dbReference type="STRING" id="706434.HMPREF9429_01463"/>
<feature type="domain" description="Multidrug resistance protein MdtA-like alpha-helical hairpin" evidence="5">
    <location>
        <begin position="108"/>
        <end position="175"/>
    </location>
</feature>
<feature type="coiled-coil region" evidence="4">
    <location>
        <begin position="113"/>
        <end position="164"/>
    </location>
</feature>
<evidence type="ECO:0000313" key="9">
    <source>
        <dbReference type="EMBL" id="EFQ03522.1"/>
    </source>
</evidence>
<reference evidence="9 10" key="1">
    <citation type="submission" date="2010-08" db="EMBL/GenBank/DDBJ databases">
        <authorList>
            <person name="Weinstock G."/>
            <person name="Sodergren E."/>
            <person name="Clifton S."/>
            <person name="Fulton L."/>
            <person name="Fulton B."/>
            <person name="Courtney L."/>
            <person name="Fronick C."/>
            <person name="Harrison M."/>
            <person name="Strong C."/>
            <person name="Farmer C."/>
            <person name="Delahaunty K."/>
            <person name="Markovic C."/>
            <person name="Hall O."/>
            <person name="Minx P."/>
            <person name="Tomlinson C."/>
            <person name="Mitreva M."/>
            <person name="Hou S."/>
            <person name="Chen J."/>
            <person name="Wollam A."/>
            <person name="Pepin K.H."/>
            <person name="Johnson M."/>
            <person name="Bhonagiri V."/>
            <person name="Zhang X."/>
            <person name="Suruliraj S."/>
            <person name="Warren W."/>
            <person name="Chinwalla A."/>
            <person name="Mardis E.R."/>
            <person name="Wilson R.K."/>
        </authorList>
    </citation>
    <scope>NUCLEOTIDE SEQUENCE [LARGE SCALE GENOMIC DNA]</scope>
    <source>
        <strain evidence="9 10">F0359</strain>
    </source>
</reference>
<keyword evidence="4" id="KW-0175">Coiled coil</keyword>
<dbReference type="PANTHER" id="PTHR30469">
    <property type="entry name" value="MULTIDRUG RESISTANCE PROTEIN MDTA"/>
    <property type="match status" value="1"/>
</dbReference>
<dbReference type="InterPro" id="IPR058624">
    <property type="entry name" value="MdtA-like_HH"/>
</dbReference>
<dbReference type="eggNOG" id="COG0845">
    <property type="taxonomic scope" value="Bacteria"/>
</dbReference>
<dbReference type="InterPro" id="IPR006143">
    <property type="entry name" value="RND_pump_MFP"/>
</dbReference>
<comment type="similarity">
    <text evidence="2">Belongs to the membrane fusion protein (MFP) (TC 8.A.1) family.</text>
</comment>
<dbReference type="HOGENOM" id="CLU_018816_1_0_9"/>
<name>E2ZDG0_9FIRM</name>
<dbReference type="Pfam" id="PF25876">
    <property type="entry name" value="HH_MFP_RND"/>
    <property type="match status" value="1"/>
</dbReference>
<dbReference type="Proteomes" id="UP000003195">
    <property type="component" value="Unassembled WGS sequence"/>
</dbReference>
<gene>
    <name evidence="9" type="ORF">HMPREF9429_01463</name>
</gene>
<evidence type="ECO:0000259" key="5">
    <source>
        <dbReference type="Pfam" id="PF25876"/>
    </source>
</evidence>
<feature type="domain" description="Multidrug resistance protein MdtA-like C-terminal permuted SH3" evidence="8">
    <location>
        <begin position="297"/>
        <end position="351"/>
    </location>
</feature>
<dbReference type="InterPro" id="IPR058792">
    <property type="entry name" value="Beta-barrel_RND_2"/>
</dbReference>
<organism evidence="9 10">
    <name type="scientific">Megasphaera micronuciformis F0359</name>
    <dbReference type="NCBI Taxonomy" id="706434"/>
    <lineage>
        <taxon>Bacteria</taxon>
        <taxon>Bacillati</taxon>
        <taxon>Bacillota</taxon>
        <taxon>Negativicutes</taxon>
        <taxon>Veillonellales</taxon>
        <taxon>Veillonellaceae</taxon>
        <taxon>Megasphaera</taxon>
    </lineage>
</organism>
<dbReference type="GO" id="GO:0015562">
    <property type="term" value="F:efflux transmembrane transporter activity"/>
    <property type="evidence" value="ECO:0007669"/>
    <property type="project" value="TreeGrafter"/>
</dbReference>
<feature type="domain" description="CusB-like beta-barrel" evidence="7">
    <location>
        <begin position="213"/>
        <end position="283"/>
    </location>
</feature>
<dbReference type="Pfam" id="PF25967">
    <property type="entry name" value="RND-MFP_C"/>
    <property type="match status" value="1"/>
</dbReference>
<accession>E2ZDG0</accession>
<comment type="caution">
    <text evidence="9">The sequence shown here is derived from an EMBL/GenBank/DDBJ whole genome shotgun (WGS) entry which is preliminary data.</text>
</comment>
<evidence type="ECO:0000256" key="1">
    <source>
        <dbReference type="ARBA" id="ARBA00004196"/>
    </source>
</evidence>
<comment type="subcellular location">
    <subcellularLocation>
        <location evidence="1">Cell envelope</location>
    </subcellularLocation>
</comment>
<dbReference type="Gene3D" id="2.40.420.20">
    <property type="match status" value="1"/>
</dbReference>
<evidence type="ECO:0000259" key="6">
    <source>
        <dbReference type="Pfam" id="PF25917"/>
    </source>
</evidence>
<evidence type="ECO:0000256" key="2">
    <source>
        <dbReference type="ARBA" id="ARBA00009477"/>
    </source>
</evidence>
<evidence type="ECO:0000256" key="3">
    <source>
        <dbReference type="ARBA" id="ARBA00022448"/>
    </source>
</evidence>
<dbReference type="Gene3D" id="2.40.30.170">
    <property type="match status" value="1"/>
</dbReference>
<protein>
    <submittedName>
        <fullName evidence="9">Efflux transporter, RND family, MFP subunit</fullName>
    </submittedName>
</protein>
<evidence type="ECO:0000313" key="10">
    <source>
        <dbReference type="Proteomes" id="UP000003195"/>
    </source>
</evidence>
<evidence type="ECO:0000259" key="8">
    <source>
        <dbReference type="Pfam" id="PF25967"/>
    </source>
</evidence>
<dbReference type="AlphaFoldDB" id="E2ZDG0"/>
<proteinExistence type="inferred from homology"/>
<dbReference type="PROSITE" id="PS51257">
    <property type="entry name" value="PROKAR_LIPOPROTEIN"/>
    <property type="match status" value="1"/>
</dbReference>
<feature type="domain" description="Multidrug resistance protein MdtA-like barrel-sandwich hybrid" evidence="6">
    <location>
        <begin position="72"/>
        <end position="204"/>
    </location>
</feature>